<evidence type="ECO:0000256" key="1">
    <source>
        <dbReference type="ARBA" id="ARBA00000928"/>
    </source>
</evidence>
<keyword evidence="7" id="KW-0540">Nuclease</keyword>
<comment type="similarity">
    <text evidence="4">Belongs to the PPR family. P subfamily.</text>
</comment>
<evidence type="ECO:0000256" key="6">
    <source>
        <dbReference type="ARBA" id="ARBA00022694"/>
    </source>
</evidence>
<dbReference type="SMART" id="SM00513">
    <property type="entry name" value="SAP"/>
    <property type="match status" value="1"/>
</dbReference>
<dbReference type="InterPro" id="IPR031595">
    <property type="entry name" value="PRORP_C"/>
</dbReference>
<evidence type="ECO:0000256" key="14">
    <source>
        <dbReference type="SAM" id="MobiDB-lite"/>
    </source>
</evidence>
<name>A0A7S1JEP1_9EUGL</name>
<dbReference type="PANTHER" id="PTHR13547:SF1">
    <property type="entry name" value="MITOCHONDRIAL RIBONUCLEASE P CATALYTIC SUBUNIT"/>
    <property type="match status" value="1"/>
</dbReference>
<evidence type="ECO:0000256" key="5">
    <source>
        <dbReference type="ARBA" id="ARBA00012179"/>
    </source>
</evidence>
<proteinExistence type="inferred from homology"/>
<feature type="region of interest" description="Disordered" evidence="14">
    <location>
        <begin position="779"/>
        <end position="822"/>
    </location>
</feature>
<comment type="catalytic activity">
    <reaction evidence="1">
        <text>Endonucleolytic cleavage of RNA, removing 5'-extranucleotides from tRNA precursor.</text>
        <dbReference type="EC" id="3.1.26.5"/>
    </reaction>
</comment>
<dbReference type="GO" id="GO:0005739">
    <property type="term" value="C:mitochondrion"/>
    <property type="evidence" value="ECO:0007669"/>
    <property type="project" value="UniProtKB-SubCell"/>
</dbReference>
<keyword evidence="10" id="KW-0862">Zinc</keyword>
<keyword evidence="12" id="KW-0809">Transit peptide</keyword>
<evidence type="ECO:0000256" key="12">
    <source>
        <dbReference type="ARBA" id="ARBA00022946"/>
    </source>
</evidence>
<evidence type="ECO:0000256" key="8">
    <source>
        <dbReference type="ARBA" id="ARBA00022723"/>
    </source>
</evidence>
<evidence type="ECO:0000256" key="11">
    <source>
        <dbReference type="ARBA" id="ARBA00022842"/>
    </source>
</evidence>
<evidence type="ECO:0000256" key="2">
    <source>
        <dbReference type="ARBA" id="ARBA00001946"/>
    </source>
</evidence>
<evidence type="ECO:0000256" key="10">
    <source>
        <dbReference type="ARBA" id="ARBA00022833"/>
    </source>
</evidence>
<dbReference type="SUPFAM" id="SSF68906">
    <property type="entry name" value="SAP domain"/>
    <property type="match status" value="1"/>
</dbReference>
<protein>
    <recommendedName>
        <fullName evidence="5">ribonuclease P</fullName>
        <ecNumber evidence="5">3.1.26.5</ecNumber>
    </recommendedName>
</protein>
<dbReference type="Gene3D" id="1.25.40.10">
    <property type="entry name" value="Tetratricopeptide repeat domain"/>
    <property type="match status" value="1"/>
</dbReference>
<dbReference type="PANTHER" id="PTHR13547">
    <property type="match status" value="1"/>
</dbReference>
<reference evidence="16" key="1">
    <citation type="submission" date="2021-01" db="EMBL/GenBank/DDBJ databases">
        <authorList>
            <person name="Corre E."/>
            <person name="Pelletier E."/>
            <person name="Niang G."/>
            <person name="Scheremetjew M."/>
            <person name="Finn R."/>
            <person name="Kale V."/>
            <person name="Holt S."/>
            <person name="Cochrane G."/>
            <person name="Meng A."/>
            <person name="Brown T."/>
            <person name="Cohen L."/>
        </authorList>
    </citation>
    <scope>NUCLEOTIDE SEQUENCE</scope>
    <source>
        <strain evidence="16">NIES-381</strain>
    </source>
</reference>
<accession>A0A7S1JEP1</accession>
<evidence type="ECO:0000256" key="3">
    <source>
        <dbReference type="ARBA" id="ARBA00004173"/>
    </source>
</evidence>
<dbReference type="InterPro" id="IPR011990">
    <property type="entry name" value="TPR-like_helical_dom_sf"/>
</dbReference>
<evidence type="ECO:0000256" key="4">
    <source>
        <dbReference type="ARBA" id="ARBA00007626"/>
    </source>
</evidence>
<keyword evidence="8" id="KW-0479">Metal-binding</keyword>
<evidence type="ECO:0000256" key="7">
    <source>
        <dbReference type="ARBA" id="ARBA00022722"/>
    </source>
</evidence>
<keyword evidence="6" id="KW-0819">tRNA processing</keyword>
<dbReference type="Gene3D" id="1.10.720.30">
    <property type="entry name" value="SAP domain"/>
    <property type="match status" value="1"/>
</dbReference>
<dbReference type="EC" id="3.1.26.5" evidence="5"/>
<dbReference type="GO" id="GO:0004526">
    <property type="term" value="F:ribonuclease P activity"/>
    <property type="evidence" value="ECO:0007669"/>
    <property type="project" value="UniProtKB-EC"/>
</dbReference>
<feature type="compositionally biased region" description="Pro residues" evidence="14">
    <location>
        <begin position="111"/>
        <end position="120"/>
    </location>
</feature>
<gene>
    <name evidence="16" type="ORF">EGYM00392_LOCUS52567</name>
</gene>
<evidence type="ECO:0000256" key="9">
    <source>
        <dbReference type="ARBA" id="ARBA00022801"/>
    </source>
</evidence>
<feature type="region of interest" description="Disordered" evidence="14">
    <location>
        <begin position="74"/>
        <end position="120"/>
    </location>
</feature>
<keyword evidence="13" id="KW-0496">Mitochondrion</keyword>
<evidence type="ECO:0000256" key="13">
    <source>
        <dbReference type="ARBA" id="ARBA00023128"/>
    </source>
</evidence>
<dbReference type="InterPro" id="IPR003034">
    <property type="entry name" value="SAP_dom"/>
</dbReference>
<dbReference type="EMBL" id="HBGA01143744">
    <property type="protein sequence ID" value="CAD9041392.1"/>
    <property type="molecule type" value="Transcribed_RNA"/>
</dbReference>
<dbReference type="GO" id="GO:0046872">
    <property type="term" value="F:metal ion binding"/>
    <property type="evidence" value="ECO:0007669"/>
    <property type="project" value="UniProtKB-KW"/>
</dbReference>
<comment type="subcellular location">
    <subcellularLocation>
        <location evidence="3">Mitochondrion</location>
    </subcellularLocation>
</comment>
<dbReference type="AlphaFoldDB" id="A0A7S1JEP1"/>
<dbReference type="Gene3D" id="3.40.50.11980">
    <property type="match status" value="1"/>
</dbReference>
<comment type="cofactor">
    <cofactor evidence="2">
        <name>Mg(2+)</name>
        <dbReference type="ChEBI" id="CHEBI:18420"/>
    </cofactor>
</comment>
<dbReference type="InterPro" id="IPR036361">
    <property type="entry name" value="SAP_dom_sf"/>
</dbReference>
<feature type="domain" description="SAP" evidence="15">
    <location>
        <begin position="739"/>
        <end position="773"/>
    </location>
</feature>
<organism evidence="16">
    <name type="scientific">Eutreptiella gymnastica</name>
    <dbReference type="NCBI Taxonomy" id="73025"/>
    <lineage>
        <taxon>Eukaryota</taxon>
        <taxon>Discoba</taxon>
        <taxon>Euglenozoa</taxon>
        <taxon>Euglenida</taxon>
        <taxon>Spirocuta</taxon>
        <taxon>Euglenophyceae</taxon>
        <taxon>Eutreptiales</taxon>
        <taxon>Eutreptiaceae</taxon>
        <taxon>Eutreptiella</taxon>
    </lineage>
</organism>
<keyword evidence="9" id="KW-0378">Hydrolase</keyword>
<dbReference type="PROSITE" id="PS50800">
    <property type="entry name" value="SAP"/>
    <property type="match status" value="1"/>
</dbReference>
<dbReference type="Pfam" id="PF02037">
    <property type="entry name" value="SAP"/>
    <property type="match status" value="1"/>
</dbReference>
<dbReference type="GO" id="GO:0001682">
    <property type="term" value="P:tRNA 5'-leader removal"/>
    <property type="evidence" value="ECO:0007669"/>
    <property type="project" value="TreeGrafter"/>
</dbReference>
<dbReference type="Pfam" id="PF16953">
    <property type="entry name" value="PRORP"/>
    <property type="match status" value="1"/>
</dbReference>
<evidence type="ECO:0000259" key="15">
    <source>
        <dbReference type="PROSITE" id="PS50800"/>
    </source>
</evidence>
<keyword evidence="11" id="KW-0460">Magnesium</keyword>
<sequence length="822" mass="90295">MFPMRDMLVPHSMSPACLGPSPQGPSHALLAAPNPSLRAPLVVLSLIVAVACAGATLRTQPGWHAAQVLHTQSTARWPPPAPTTRPANRPHTVTHKGVDTDAHPQLRPKAPVGPTPHSTEPPVPGVLALGAAAGPAALAQALFTLSPFSIVLWGLLGGWAAYLHTQHQRRCLAPPPPGPRPLGKPCQGAWDPAAAAAPVETLPSPATPWSLGLAAVVGVKVDQEVDGMALLPPGFILKKKKDPLAELPFAWARIIFEKAKAGDVGLAYHTFEDALGQGASVSPDGCQTLMAFLTGDREWVEVVRRSNQPGQTDLLDPSLADVLGAPCTAVPRSAFSCVETVYQYLQSKRGQNMDTATVMLARAYAFTGDPWTAEALALALPDASLRHFVVPLTAWASRRDYERALPLFQEILVRKLQVGQPEFALLLEACRGGAPYDIVANVLMMMQDMIEGSLDEAIVEQLQGYFETVEDCVVRTVSVRPDGGFSSGCAGNQRDQKLQLMTVPVPDVQAMMTKVEEIVIAGSRNQCTPEHQERNSQNWDTFKGWIEKHQPYDAVIDGANVALLCQNYTGGYFRWCSIRKAIEALRQELGVQRPLVVLHFRRLQNIRQEDRWVQDFVEDLKRNNQLFVTRGGNDDWYWSWMAMRCNAYVASNDDLRDLLFSLLEFPYFERWYRQHRVTYTMDEDWNLQLEKPLMYTLCAQCFDDCWMIPKMDGEWMQIQWLGSVEDAQQSEANQNTPDLTKMTVVDLKAELRKRGLSLSGLKETLVERLSAARAEEAGTVLASPDVPAQTGGLEIVGPAEEAEDSDTVPPQSQSTAAAALSD</sequence>
<evidence type="ECO:0000313" key="16">
    <source>
        <dbReference type="EMBL" id="CAD9041392.1"/>
    </source>
</evidence>